<dbReference type="RefSeq" id="WP_169398926.1">
    <property type="nucleotide sequence ID" value="NZ_BAAAJH010000020.1"/>
</dbReference>
<dbReference type="Proteomes" id="UP001296706">
    <property type="component" value="Unassembled WGS sequence"/>
</dbReference>
<feature type="chain" id="PRO_5047268919" evidence="1">
    <location>
        <begin position="24"/>
        <end position="394"/>
    </location>
</feature>
<protein>
    <submittedName>
        <fullName evidence="3">Beta-lactamase family protein</fullName>
    </submittedName>
</protein>
<dbReference type="SUPFAM" id="SSF56601">
    <property type="entry name" value="beta-lactamase/transpeptidase-like"/>
    <property type="match status" value="1"/>
</dbReference>
<sequence length="394" mass="41058">MTYSWRSLGVVAAAVVLAVTPMAACGTSTAPAPPAGAEAPADAGGPLPPATVAGIEQIVHDQMRTGAVPGMAVGVWLPGQGQLVRAYGVADVASGAAFAVDDRVRIASITKTFTATATLMLVDRGRLTLDDRLESFVPGVPNGRDITVRQLLNMTSGVYDFTEDPEFSAAFDADPLAPFPVERVLTILRRSTPAFPPGQPGSWQYSDSNYILLGQIIERAAGEPAGPFIEREIVGVLNLPGTSYPTSPEIPPPSARGYLVVPPGAPQRDVTALDPDVAGPAGAMISTVEGLRAWAGALAAGRLLSPAGHAEQTTFVNANLSPTLRTGYGAGLFEINDFVGHNGAIYGFNTAMFQLPRTGATIVVVANRSSNFEGVGLETFLQIAKLLYPDLFSS</sequence>
<reference evidence="3 4" key="1">
    <citation type="submission" date="2020-04" db="EMBL/GenBank/DDBJ databases">
        <authorList>
            <person name="Klaysubun C."/>
            <person name="Duangmal K."/>
            <person name="Lipun K."/>
        </authorList>
    </citation>
    <scope>NUCLEOTIDE SEQUENCE [LARGE SCALE GENOMIC DNA]</scope>
    <source>
        <strain evidence="3 4">JCM 11839</strain>
    </source>
</reference>
<dbReference type="PANTHER" id="PTHR46825">
    <property type="entry name" value="D-ALANYL-D-ALANINE-CARBOXYPEPTIDASE/ENDOPEPTIDASE AMPH"/>
    <property type="match status" value="1"/>
</dbReference>
<evidence type="ECO:0000313" key="3">
    <source>
        <dbReference type="EMBL" id="NMH80879.1"/>
    </source>
</evidence>
<gene>
    <name evidence="3" type="ORF">HF577_27785</name>
</gene>
<feature type="domain" description="Beta-lactamase-related" evidence="2">
    <location>
        <begin position="56"/>
        <end position="372"/>
    </location>
</feature>
<keyword evidence="1" id="KW-0732">Signal</keyword>
<organism evidence="3 4">
    <name type="scientific">Pseudonocardia xinjiangensis</name>
    <dbReference type="NCBI Taxonomy" id="75289"/>
    <lineage>
        <taxon>Bacteria</taxon>
        <taxon>Bacillati</taxon>
        <taxon>Actinomycetota</taxon>
        <taxon>Actinomycetes</taxon>
        <taxon>Pseudonocardiales</taxon>
        <taxon>Pseudonocardiaceae</taxon>
        <taxon>Pseudonocardia</taxon>
    </lineage>
</organism>
<feature type="signal peptide" evidence="1">
    <location>
        <begin position="1"/>
        <end position="23"/>
    </location>
</feature>
<dbReference type="PANTHER" id="PTHR46825:SF7">
    <property type="entry name" value="D-ALANYL-D-ALANINE CARBOXYPEPTIDASE"/>
    <property type="match status" value="1"/>
</dbReference>
<keyword evidence="4" id="KW-1185">Reference proteome</keyword>
<name>A0ABX1RMM6_9PSEU</name>
<proteinExistence type="predicted"/>
<evidence type="ECO:0000313" key="4">
    <source>
        <dbReference type="Proteomes" id="UP001296706"/>
    </source>
</evidence>
<dbReference type="EMBL" id="JAAXKY010000119">
    <property type="protein sequence ID" value="NMH80879.1"/>
    <property type="molecule type" value="Genomic_DNA"/>
</dbReference>
<dbReference type="InterPro" id="IPR012338">
    <property type="entry name" value="Beta-lactam/transpept-like"/>
</dbReference>
<dbReference type="Pfam" id="PF00144">
    <property type="entry name" value="Beta-lactamase"/>
    <property type="match status" value="1"/>
</dbReference>
<dbReference type="InterPro" id="IPR050491">
    <property type="entry name" value="AmpC-like"/>
</dbReference>
<evidence type="ECO:0000256" key="1">
    <source>
        <dbReference type="SAM" id="SignalP"/>
    </source>
</evidence>
<accession>A0ABX1RMM6</accession>
<dbReference type="InterPro" id="IPR001466">
    <property type="entry name" value="Beta-lactam-related"/>
</dbReference>
<dbReference type="Gene3D" id="3.40.710.10">
    <property type="entry name" value="DD-peptidase/beta-lactamase superfamily"/>
    <property type="match status" value="1"/>
</dbReference>
<comment type="caution">
    <text evidence="3">The sequence shown here is derived from an EMBL/GenBank/DDBJ whole genome shotgun (WGS) entry which is preliminary data.</text>
</comment>
<evidence type="ECO:0000259" key="2">
    <source>
        <dbReference type="Pfam" id="PF00144"/>
    </source>
</evidence>